<sequence length="585" mass="63049">MGIALRRRNNRMTRLNSHALRLVGLAALLATAGIFAKAMDISAQPPSPARQSAEAEEAEPAEVLVGERLFEETRFAQFYFANSGGDANAEPLPGGGDPVVATLMTPDGPIAGPFAGKSMSCRQCHLESQAAETPGGGFRTYADFAVRSPVPDRGDGEKVTVRNSPSLVNLALNTTAPAELYHLDGQFPNLEKLVADTLTDRNFGWKLTERQAAIRHVASIVRNDNGQGELAQQNGGAYALVLAGKSPDPRFVLPESYRLDVARATDEQILYAVGRLMAAYMDSLFFARDEEGAFAGSPYDVFLQKNGLPRRPAPGESDLAYSRRLRGLLANLKQPRFVTPADGAFELSDQPFAFGAQELVGLQIFLAEPQGRAVGATELQQGKVGNCMVCHVAPKFTDFSLHNTGASQQEYDDAHGEGAFANLPIPALKERNTNYDAYLPPTSLHPNASGVFRKPADSANPALADLGAWNVYLNPDFKVPPEKLEALMGLAKVPNSGKDAALTQSLGRFKTPGLRDLADSAPYLHNGSKGTLEEVAEFYRSFSQKTRAAQVRNADLEIGRIALVQDDVAALAAFMRSLKEDYGLD</sequence>
<evidence type="ECO:0000313" key="9">
    <source>
        <dbReference type="Proteomes" id="UP000000557"/>
    </source>
</evidence>
<evidence type="ECO:0000256" key="5">
    <source>
        <dbReference type="ARBA" id="ARBA00023004"/>
    </source>
</evidence>
<dbReference type="InterPro" id="IPR051395">
    <property type="entry name" value="Cytochrome_c_Peroxidase/MauG"/>
</dbReference>
<evidence type="ECO:0000256" key="4">
    <source>
        <dbReference type="ARBA" id="ARBA00023002"/>
    </source>
</evidence>
<reference evidence="8 9" key="1">
    <citation type="journal article" date="2003" name="DNA Res.">
        <title>Complete genome structure of Gloeobacter violaceus PCC 7421, a cyanobacterium that lacks thylakoids.</title>
        <authorList>
            <person name="Nakamura Y."/>
            <person name="Kaneko T."/>
            <person name="Sato S."/>
            <person name="Mimuro M."/>
            <person name="Miyashita H."/>
            <person name="Tsuchiya T."/>
            <person name="Sasamoto S."/>
            <person name="Watanabe A."/>
            <person name="Kawashima K."/>
            <person name="Kishida Y."/>
            <person name="Kiyokawa C."/>
            <person name="Kohara M."/>
            <person name="Matsumoto M."/>
            <person name="Matsuno A."/>
            <person name="Nakazaki N."/>
            <person name="Shimpo S."/>
            <person name="Takeuchi C."/>
            <person name="Yamada M."/>
            <person name="Tabata S."/>
        </authorList>
    </citation>
    <scope>NUCLEOTIDE SEQUENCE [LARGE SCALE GENOMIC DNA]</scope>
    <source>
        <strain evidence="9">ATCC 29082 / PCC 7421</strain>
    </source>
</reference>
<dbReference type="Proteomes" id="UP000000557">
    <property type="component" value="Chromosome"/>
</dbReference>
<evidence type="ECO:0000256" key="3">
    <source>
        <dbReference type="ARBA" id="ARBA00022729"/>
    </source>
</evidence>
<evidence type="ECO:0000256" key="6">
    <source>
        <dbReference type="PROSITE-ProRule" id="PRU00433"/>
    </source>
</evidence>
<dbReference type="PANTHER" id="PTHR30600">
    <property type="entry name" value="CYTOCHROME C PEROXIDASE-RELATED"/>
    <property type="match status" value="1"/>
</dbReference>
<dbReference type="GO" id="GO:0004130">
    <property type="term" value="F:cytochrome-c peroxidase activity"/>
    <property type="evidence" value="ECO:0000318"/>
    <property type="project" value="GO_Central"/>
</dbReference>
<dbReference type="PATRIC" id="fig|251221.4.peg.3834"/>
<keyword evidence="9" id="KW-1185">Reference proteome</keyword>
<dbReference type="KEGG" id="gvi:glr3801"/>
<dbReference type="OrthoDB" id="9772811at2"/>
<dbReference type="InterPro" id="IPR009056">
    <property type="entry name" value="Cyt_c-like_dom"/>
</dbReference>
<dbReference type="PROSITE" id="PS51007">
    <property type="entry name" value="CYTC"/>
    <property type="match status" value="1"/>
</dbReference>
<accession>Q7NES7</accession>
<feature type="domain" description="Cytochrome c" evidence="7">
    <location>
        <begin position="356"/>
        <end position="579"/>
    </location>
</feature>
<dbReference type="InParanoid" id="Q7NES7"/>
<organism evidence="8 9">
    <name type="scientific">Gloeobacter violaceus (strain ATCC 29082 / PCC 7421)</name>
    <dbReference type="NCBI Taxonomy" id="251221"/>
    <lineage>
        <taxon>Bacteria</taxon>
        <taxon>Bacillati</taxon>
        <taxon>Cyanobacteriota</taxon>
        <taxon>Cyanophyceae</taxon>
        <taxon>Gloeobacterales</taxon>
        <taxon>Gloeobacteraceae</taxon>
        <taxon>Gloeobacter</taxon>
    </lineage>
</organism>
<dbReference type="GO" id="GO:0046872">
    <property type="term" value="F:metal ion binding"/>
    <property type="evidence" value="ECO:0007669"/>
    <property type="project" value="UniProtKB-KW"/>
</dbReference>
<keyword evidence="4" id="KW-0560">Oxidoreductase</keyword>
<dbReference type="AlphaFoldDB" id="Q7NES7"/>
<protein>
    <submittedName>
        <fullName evidence="8">Glr3801 protein</fullName>
    </submittedName>
</protein>
<dbReference type="STRING" id="251221.gene:10761318"/>
<dbReference type="EMBL" id="BA000045">
    <property type="protein sequence ID" value="BAC91742.1"/>
    <property type="molecule type" value="Genomic_DNA"/>
</dbReference>
<gene>
    <name evidence="8" type="ordered locus">glr3801</name>
</gene>
<name>Q7NES7_GLOVI</name>
<dbReference type="EnsemblBacteria" id="BAC91742">
    <property type="protein sequence ID" value="BAC91742"/>
    <property type="gene ID" value="BAC91742"/>
</dbReference>
<dbReference type="HOGENOM" id="CLU_466022_0_0_3"/>
<dbReference type="GO" id="GO:0009055">
    <property type="term" value="F:electron transfer activity"/>
    <property type="evidence" value="ECO:0007669"/>
    <property type="project" value="InterPro"/>
</dbReference>
<reference evidence="8 9" key="2">
    <citation type="journal article" date="2003" name="DNA Res.">
        <title>Complete genome structure of Gloeobacter violaceus PCC 7421, a cyanobacterium that lacks thylakoids (supplement).</title>
        <authorList>
            <person name="Nakamura Y."/>
            <person name="Kaneko T."/>
            <person name="Sato S."/>
            <person name="Mimuro M."/>
            <person name="Miyashita H."/>
            <person name="Tsuchiya T."/>
            <person name="Sasamoto S."/>
            <person name="Watanabe A."/>
            <person name="Kawashima K."/>
            <person name="Kishida Y."/>
            <person name="Kiyokawa C."/>
            <person name="Kohara M."/>
            <person name="Matsumoto M."/>
            <person name="Matsuno A."/>
            <person name="Nakazaki N."/>
            <person name="Shimpo S."/>
            <person name="Takeuchi C."/>
            <person name="Yamada M."/>
            <person name="Tabata S."/>
        </authorList>
    </citation>
    <scope>NUCLEOTIDE SEQUENCE [LARGE SCALE GENOMIC DNA]</scope>
    <source>
        <strain evidence="9">ATCC 29082 / PCC 7421</strain>
    </source>
</reference>
<dbReference type="Gene3D" id="1.10.760.10">
    <property type="entry name" value="Cytochrome c-like domain"/>
    <property type="match status" value="2"/>
</dbReference>
<evidence type="ECO:0000256" key="2">
    <source>
        <dbReference type="ARBA" id="ARBA00022723"/>
    </source>
</evidence>
<keyword evidence="2 6" id="KW-0479">Metal-binding</keyword>
<dbReference type="PANTHER" id="PTHR30600:SF10">
    <property type="entry name" value="BLL6722 PROTEIN"/>
    <property type="match status" value="1"/>
</dbReference>
<keyword evidence="5 6" id="KW-0408">Iron</keyword>
<dbReference type="GO" id="GO:0020037">
    <property type="term" value="F:heme binding"/>
    <property type="evidence" value="ECO:0007669"/>
    <property type="project" value="InterPro"/>
</dbReference>
<evidence type="ECO:0000256" key="1">
    <source>
        <dbReference type="ARBA" id="ARBA00022617"/>
    </source>
</evidence>
<dbReference type="eggNOG" id="COG1858">
    <property type="taxonomic scope" value="Bacteria"/>
</dbReference>
<keyword evidence="3" id="KW-0732">Signal</keyword>
<dbReference type="InterPro" id="IPR036909">
    <property type="entry name" value="Cyt_c-like_dom_sf"/>
</dbReference>
<dbReference type="SUPFAM" id="SSF46626">
    <property type="entry name" value="Cytochrome c"/>
    <property type="match status" value="2"/>
</dbReference>
<keyword evidence="1 6" id="KW-0349">Heme</keyword>
<proteinExistence type="predicted"/>
<evidence type="ECO:0000313" key="8">
    <source>
        <dbReference type="EMBL" id="BAC91742.1"/>
    </source>
</evidence>
<evidence type="ECO:0000259" key="7">
    <source>
        <dbReference type="PROSITE" id="PS51007"/>
    </source>
</evidence>